<keyword evidence="11" id="KW-0418">Kinase</keyword>
<keyword evidence="9" id="KW-0677">Repeat</keyword>
<feature type="disulfide bond" evidence="26">
    <location>
        <begin position="540"/>
        <end position="550"/>
    </location>
</feature>
<feature type="modified residue" description="Phosphotyrosine; by autocatalysis" evidence="27">
    <location>
        <position position="1355"/>
    </location>
</feature>
<evidence type="ECO:0000256" key="3">
    <source>
        <dbReference type="ARBA" id="ARBA00011902"/>
    </source>
</evidence>
<evidence type="ECO:0000256" key="26">
    <source>
        <dbReference type="PIRSR" id="PIRSR000617-3"/>
    </source>
</evidence>
<dbReference type="InterPro" id="IPR013783">
    <property type="entry name" value="Ig-like_fold"/>
</dbReference>
<dbReference type="EC" id="2.7.10.1" evidence="3"/>
<dbReference type="Pfam" id="PF01833">
    <property type="entry name" value="TIG"/>
    <property type="match status" value="2"/>
</dbReference>
<dbReference type="PROSITE" id="PS00107">
    <property type="entry name" value="PROTEIN_KINASE_ATP"/>
    <property type="match status" value="1"/>
</dbReference>
<dbReference type="GO" id="GO:0005524">
    <property type="term" value="F:ATP binding"/>
    <property type="evidence" value="ECO:0007669"/>
    <property type="project" value="UniProtKB-UniRule"/>
</dbReference>
<dbReference type="Pfam" id="PF01437">
    <property type="entry name" value="PSI"/>
    <property type="match status" value="1"/>
</dbReference>
<keyword evidence="13" id="KW-0832">Ubl conjugation</keyword>
<feature type="active site" description="Proton acceptor" evidence="24">
    <location>
        <position position="1203"/>
    </location>
</feature>
<dbReference type="SMART" id="SM00429">
    <property type="entry name" value="IPT"/>
    <property type="match status" value="4"/>
</dbReference>
<evidence type="ECO:0000256" key="28">
    <source>
        <dbReference type="PROSITE-ProRule" id="PRU00352"/>
    </source>
</evidence>
<proteinExistence type="inferred from homology"/>
<evidence type="ECO:0000256" key="13">
    <source>
        <dbReference type="ARBA" id="ARBA00022843"/>
    </source>
</evidence>
<keyword evidence="17 26" id="KW-1015">Disulfide bond</keyword>
<dbReference type="GO" id="GO:0005886">
    <property type="term" value="C:plasma membrane"/>
    <property type="evidence" value="ECO:0007669"/>
    <property type="project" value="TreeGrafter"/>
</dbReference>
<keyword evidence="35" id="KW-1185">Reference proteome</keyword>
<dbReference type="SMART" id="SM00423">
    <property type="entry name" value="PSI"/>
    <property type="match status" value="1"/>
</dbReference>
<dbReference type="InterPro" id="IPR017441">
    <property type="entry name" value="Protein_kinase_ATP_BS"/>
</dbReference>
<feature type="binding site" evidence="25">
    <location>
        <position position="1207"/>
    </location>
    <ligand>
        <name>ATP</name>
        <dbReference type="ChEBI" id="CHEBI:30616"/>
    </ligand>
</feature>
<feature type="disulfide bond" evidence="26">
    <location>
        <begin position="528"/>
        <end position="544"/>
    </location>
</feature>
<dbReference type="Gene3D" id="2.130.10.10">
    <property type="entry name" value="YVTN repeat-like/Quinoprotein amine dehydrogenase"/>
    <property type="match status" value="1"/>
</dbReference>
<evidence type="ECO:0000256" key="6">
    <source>
        <dbReference type="ARBA" id="ARBA00022679"/>
    </source>
</evidence>
<evidence type="ECO:0000256" key="21">
    <source>
        <dbReference type="ARBA" id="ARBA00033031"/>
    </source>
</evidence>
<evidence type="ECO:0000256" key="12">
    <source>
        <dbReference type="ARBA" id="ARBA00022840"/>
    </source>
</evidence>
<dbReference type="Gene3D" id="3.30.200.20">
    <property type="entry name" value="Phosphorylase Kinase, domain 1"/>
    <property type="match status" value="1"/>
</dbReference>
<keyword evidence="19" id="KW-0325">Glycoprotein</keyword>
<dbReference type="InterPro" id="IPR002909">
    <property type="entry name" value="IPT_dom"/>
</dbReference>
<dbReference type="InterPro" id="IPR036352">
    <property type="entry name" value="Semap_dom_sf"/>
</dbReference>
<evidence type="ECO:0000256" key="8">
    <source>
        <dbReference type="ARBA" id="ARBA00022729"/>
    </source>
</evidence>
<evidence type="ECO:0000256" key="11">
    <source>
        <dbReference type="ARBA" id="ARBA00022777"/>
    </source>
</evidence>
<accession>A0A8C4SFP5</accession>
<dbReference type="PRINTS" id="PR00109">
    <property type="entry name" value="TYRKINASE"/>
</dbReference>
<evidence type="ECO:0000256" key="18">
    <source>
        <dbReference type="ARBA" id="ARBA00023170"/>
    </source>
</evidence>
<dbReference type="GO" id="GO:0002116">
    <property type="term" value="C:semaphorin receptor complex"/>
    <property type="evidence" value="ECO:0007669"/>
    <property type="project" value="TreeGrafter"/>
</dbReference>
<reference evidence="34" key="2">
    <citation type="submission" date="2025-08" db="UniProtKB">
        <authorList>
            <consortium name="Ensembl"/>
        </authorList>
    </citation>
    <scope>IDENTIFICATION</scope>
</reference>
<dbReference type="PROSITE" id="PS00109">
    <property type="entry name" value="PROTEIN_KINASE_TYR"/>
    <property type="match status" value="1"/>
</dbReference>
<reference evidence="34" key="1">
    <citation type="submission" date="2021-06" db="EMBL/GenBank/DDBJ databases">
        <authorList>
            <consortium name="Wellcome Sanger Institute Data Sharing"/>
        </authorList>
    </citation>
    <scope>NUCLEOTIDE SEQUENCE [LARGE SCALE GENOMIC DNA]</scope>
</reference>
<evidence type="ECO:0000256" key="27">
    <source>
        <dbReference type="PIRSR" id="PIRSR000617-4"/>
    </source>
</evidence>
<dbReference type="InterPro" id="IPR020635">
    <property type="entry name" value="Tyr_kinase_cat_dom"/>
</dbReference>
<feature type="chain" id="PRO_5034489008" description="Hepatocyte growth factor receptor" evidence="31">
    <location>
        <begin position="22"/>
        <end position="1373"/>
    </location>
</feature>
<evidence type="ECO:0000256" key="19">
    <source>
        <dbReference type="ARBA" id="ARBA00023180"/>
    </source>
</evidence>
<feature type="domain" description="Protein kinase" evidence="32">
    <location>
        <begin position="1077"/>
        <end position="1344"/>
    </location>
</feature>
<feature type="binding site" evidence="25">
    <location>
        <begin position="1083"/>
        <end position="1091"/>
    </location>
    <ligand>
        <name>ATP</name>
        <dbReference type="ChEBI" id="CHEBI:30616"/>
    </ligand>
</feature>
<dbReference type="PROSITE" id="PS50011">
    <property type="entry name" value="PROTEIN_KINASE_DOM"/>
    <property type="match status" value="1"/>
</dbReference>
<dbReference type="PANTHER" id="PTHR22625">
    <property type="entry name" value="PLEXIN"/>
    <property type="match status" value="1"/>
</dbReference>
<dbReference type="SUPFAM" id="SSF81296">
    <property type="entry name" value="E set domains"/>
    <property type="match status" value="3"/>
</dbReference>
<dbReference type="PROSITE" id="PS51004">
    <property type="entry name" value="SEMA"/>
    <property type="match status" value="1"/>
</dbReference>
<evidence type="ECO:0000256" key="29">
    <source>
        <dbReference type="PROSITE-ProRule" id="PRU10141"/>
    </source>
</evidence>
<dbReference type="GO" id="GO:0048513">
    <property type="term" value="P:animal organ development"/>
    <property type="evidence" value="ECO:0007669"/>
    <property type="project" value="UniProtKB-ARBA"/>
</dbReference>
<dbReference type="Gene3D" id="2.60.40.10">
    <property type="entry name" value="Immunoglobulins"/>
    <property type="match status" value="2"/>
</dbReference>
<keyword evidence="10 25" id="KW-0547">Nucleotide-binding</keyword>
<evidence type="ECO:0000256" key="16">
    <source>
        <dbReference type="ARBA" id="ARBA00023137"/>
    </source>
</evidence>
<feature type="disulfide bond" evidence="26">
    <location>
        <begin position="297"/>
        <end position="362"/>
    </location>
</feature>
<dbReference type="Gene3D" id="3.30.1680.10">
    <property type="entry name" value="ligand-binding face of the semaphorins, domain 2"/>
    <property type="match status" value="1"/>
</dbReference>
<dbReference type="InterPro" id="IPR016201">
    <property type="entry name" value="PSI"/>
</dbReference>
<dbReference type="FunFam" id="3.30.1680.10:FF:000006">
    <property type="entry name" value="Macrophage-stimulating 1 receptor b"/>
    <property type="match status" value="1"/>
</dbReference>
<evidence type="ECO:0000256" key="20">
    <source>
        <dbReference type="ARBA" id="ARBA00030820"/>
    </source>
</evidence>
<dbReference type="InterPro" id="IPR011009">
    <property type="entry name" value="Kinase-like_dom_sf"/>
</dbReference>
<evidence type="ECO:0000256" key="17">
    <source>
        <dbReference type="ARBA" id="ARBA00023157"/>
    </source>
</evidence>
<dbReference type="InterPro" id="IPR008266">
    <property type="entry name" value="Tyr_kinase_AS"/>
</dbReference>
<gene>
    <name evidence="34" type="primary">MET</name>
    <name evidence="34" type="synonym">met</name>
</gene>
<dbReference type="FunFam" id="3.30.200.20:FF:000188">
    <property type="entry name" value="Hepatocyte growth factor receptor"/>
    <property type="match status" value="1"/>
</dbReference>
<dbReference type="SMART" id="SM00630">
    <property type="entry name" value="Sema"/>
    <property type="match status" value="1"/>
</dbReference>
<dbReference type="InterPro" id="IPR016244">
    <property type="entry name" value="Tyr_kinase_HGF/MSP_rcpt"/>
</dbReference>
<dbReference type="CDD" id="cd01179">
    <property type="entry name" value="IPT_plexin_repeat2"/>
    <property type="match status" value="1"/>
</dbReference>
<feature type="modified residue" description="Phosphotyrosine; by autocatalysis" evidence="27">
    <location>
        <position position="1348"/>
    </location>
</feature>
<keyword evidence="7 30" id="KW-0812">Transmembrane</keyword>
<evidence type="ECO:0000256" key="10">
    <source>
        <dbReference type="ARBA" id="ARBA00022741"/>
    </source>
</evidence>
<evidence type="ECO:0000256" key="15">
    <source>
        <dbReference type="ARBA" id="ARBA00023136"/>
    </source>
</evidence>
<feature type="disulfide bond" evidence="26">
    <location>
        <begin position="132"/>
        <end position="140"/>
    </location>
</feature>
<feature type="transmembrane region" description="Helical" evidence="30">
    <location>
        <begin position="933"/>
        <end position="953"/>
    </location>
</feature>
<keyword evidence="18" id="KW-0675">Receptor</keyword>
<evidence type="ECO:0000313" key="35">
    <source>
        <dbReference type="Proteomes" id="UP000694620"/>
    </source>
</evidence>
<keyword evidence="6" id="KW-0808">Transferase</keyword>
<feature type="signal peptide" evidence="31">
    <location>
        <begin position="1"/>
        <end position="21"/>
    </location>
</feature>
<evidence type="ECO:0000256" key="9">
    <source>
        <dbReference type="ARBA" id="ARBA00022737"/>
    </source>
</evidence>
<dbReference type="SUPFAM" id="SSF103575">
    <property type="entry name" value="Plexin repeat"/>
    <property type="match status" value="1"/>
</dbReference>
<keyword evidence="5" id="KW-0597">Phosphoprotein</keyword>
<dbReference type="GO" id="GO:0010468">
    <property type="term" value="P:regulation of gene expression"/>
    <property type="evidence" value="ECO:0007669"/>
    <property type="project" value="UniProtKB-ARBA"/>
</dbReference>
<feature type="binding site" evidence="25">
    <location>
        <begin position="1156"/>
        <end position="1159"/>
    </location>
    <ligand>
        <name>ATP</name>
        <dbReference type="ChEBI" id="CHEBI:30616"/>
    </ligand>
</feature>
<dbReference type="PIRSF" id="PIRSF000617">
    <property type="entry name" value="TyrPK_HGF-R"/>
    <property type="match status" value="1"/>
</dbReference>
<evidence type="ECO:0000256" key="2">
    <source>
        <dbReference type="ARBA" id="ARBA00010297"/>
    </source>
</evidence>
<dbReference type="InterPro" id="IPR031148">
    <property type="entry name" value="Plexin"/>
</dbReference>
<dbReference type="GeneTree" id="ENSGT00940000158022"/>
<comment type="similarity">
    <text evidence="2">Belongs to the plexin family.</text>
</comment>
<evidence type="ECO:0000256" key="23">
    <source>
        <dbReference type="ARBA" id="ARBA00033136"/>
    </source>
</evidence>
<dbReference type="Pfam" id="PF01403">
    <property type="entry name" value="Sema"/>
    <property type="match status" value="1"/>
</dbReference>
<keyword evidence="12 25" id="KW-0067">ATP-binding</keyword>
<evidence type="ECO:0000313" key="34">
    <source>
        <dbReference type="Ensembl" id="ENSECRP00000016154.1"/>
    </source>
</evidence>
<dbReference type="SUPFAM" id="SSF101912">
    <property type="entry name" value="Sema domain"/>
    <property type="match status" value="1"/>
</dbReference>
<feature type="disulfide bond" evidence="26">
    <location>
        <begin position="525"/>
        <end position="560"/>
    </location>
</feature>
<evidence type="ECO:0000259" key="32">
    <source>
        <dbReference type="PROSITE" id="PS50011"/>
    </source>
</evidence>
<dbReference type="InterPro" id="IPR001245">
    <property type="entry name" value="Ser-Thr/Tyr_kinase_cat_dom"/>
</dbReference>
<dbReference type="SMART" id="SM00219">
    <property type="entry name" value="TyrKc"/>
    <property type="match status" value="1"/>
</dbReference>
<dbReference type="PANTHER" id="PTHR22625:SF61">
    <property type="entry name" value="HEPATOCYTE GROWTH FACTOR RECEPTOR"/>
    <property type="match status" value="1"/>
</dbReference>
<dbReference type="InterPro" id="IPR015943">
    <property type="entry name" value="WD40/YVTN_repeat-like_dom_sf"/>
</dbReference>
<name>A0A8C4SFP5_ERPCA</name>
<keyword evidence="8 31" id="KW-0732">Signal</keyword>
<dbReference type="FunFam" id="2.130.10.10:FF:000088">
    <property type="entry name" value="Hepatocyte growth factor receptor"/>
    <property type="match status" value="1"/>
</dbReference>
<evidence type="ECO:0000256" key="25">
    <source>
        <dbReference type="PIRSR" id="PIRSR000617-2"/>
    </source>
</evidence>
<dbReference type="GO" id="GO:0030334">
    <property type="term" value="P:regulation of cell migration"/>
    <property type="evidence" value="ECO:0007669"/>
    <property type="project" value="TreeGrafter"/>
</dbReference>
<evidence type="ECO:0000256" key="4">
    <source>
        <dbReference type="ARBA" id="ARBA00019839"/>
    </source>
</evidence>
<dbReference type="FunFam" id="2.60.40.10:FF:000213">
    <property type="entry name" value="Hepatocyte growth factor receptor"/>
    <property type="match status" value="1"/>
</dbReference>
<dbReference type="CDD" id="cd05058">
    <property type="entry name" value="PTKc_Met_Ron"/>
    <property type="match status" value="1"/>
</dbReference>
<dbReference type="Ensembl" id="ENSECRT00000016443.1">
    <property type="protein sequence ID" value="ENSECRP00000016154.1"/>
    <property type="gene ID" value="ENSECRG00000010782.1"/>
</dbReference>
<dbReference type="InterPro" id="IPR002165">
    <property type="entry name" value="Plexin_repeat"/>
</dbReference>
<evidence type="ECO:0000256" key="30">
    <source>
        <dbReference type="SAM" id="Phobius"/>
    </source>
</evidence>
<dbReference type="InterPro" id="IPR001627">
    <property type="entry name" value="Semap_dom"/>
</dbReference>
<dbReference type="GO" id="GO:0007169">
    <property type="term" value="P:cell surface receptor protein tyrosine kinase signaling pathway"/>
    <property type="evidence" value="ECO:0007669"/>
    <property type="project" value="InterPro"/>
</dbReference>
<evidence type="ECO:0000256" key="1">
    <source>
        <dbReference type="ARBA" id="ARBA00004479"/>
    </source>
</evidence>
<organism evidence="34 35">
    <name type="scientific">Erpetoichthys calabaricus</name>
    <name type="common">Rope fish</name>
    <name type="synonym">Calamoichthys calabaricus</name>
    <dbReference type="NCBI Taxonomy" id="27687"/>
    <lineage>
        <taxon>Eukaryota</taxon>
        <taxon>Metazoa</taxon>
        <taxon>Chordata</taxon>
        <taxon>Craniata</taxon>
        <taxon>Vertebrata</taxon>
        <taxon>Euteleostomi</taxon>
        <taxon>Actinopterygii</taxon>
        <taxon>Polypteriformes</taxon>
        <taxon>Polypteridae</taxon>
        <taxon>Erpetoichthys</taxon>
    </lineage>
</organism>
<keyword evidence="15 30" id="KW-0472">Membrane</keyword>
<comment type="subcellular location">
    <subcellularLocation>
        <location evidence="1">Membrane</location>
        <topology evidence="1">Single-pass type I membrane protein</topology>
    </subcellularLocation>
</comment>
<feature type="disulfide bond" evidence="26">
    <location>
        <begin position="519"/>
        <end position="537"/>
    </location>
</feature>
<protein>
    <recommendedName>
        <fullName evidence="4">Hepatocyte growth factor receptor</fullName>
        <ecNumber evidence="3">2.7.10.1</ecNumber>
    </recommendedName>
    <alternativeName>
        <fullName evidence="23">HGF/SF receptor</fullName>
    </alternativeName>
    <alternativeName>
        <fullName evidence="22">Proto-oncogene c-Met</fullName>
    </alternativeName>
    <alternativeName>
        <fullName evidence="20">Scatter factor receptor</fullName>
    </alternativeName>
    <alternativeName>
        <fullName evidence="21">Tyrosine-protein kinase Met</fullName>
    </alternativeName>
</protein>
<dbReference type="GO" id="GO:0004714">
    <property type="term" value="F:transmembrane receptor protein tyrosine kinase activity"/>
    <property type="evidence" value="ECO:0007669"/>
    <property type="project" value="UniProtKB-EC"/>
</dbReference>
<dbReference type="GO" id="GO:0007411">
    <property type="term" value="P:axon guidance"/>
    <property type="evidence" value="ECO:0007669"/>
    <property type="project" value="UniProtKB-ARBA"/>
</dbReference>
<feature type="disulfide bond" evidence="26">
    <location>
        <begin position="172"/>
        <end position="175"/>
    </location>
</feature>
<evidence type="ECO:0000256" key="31">
    <source>
        <dbReference type="SAM" id="SignalP"/>
    </source>
</evidence>
<dbReference type="GO" id="GO:0017154">
    <property type="term" value="F:semaphorin receptor activity"/>
    <property type="evidence" value="ECO:0007669"/>
    <property type="project" value="InterPro"/>
</dbReference>
<feature type="modified residue" description="Phosphotyrosine; by autocatalysis" evidence="27">
    <location>
        <position position="1234"/>
    </location>
</feature>
<feature type="domain" description="Sema" evidence="33">
    <location>
        <begin position="27"/>
        <end position="514"/>
    </location>
</feature>
<feature type="disulfide bond" evidence="26">
    <location>
        <begin position="97"/>
        <end position="100"/>
    </location>
</feature>
<dbReference type="Pfam" id="PF07714">
    <property type="entry name" value="PK_Tyr_Ser-Thr"/>
    <property type="match status" value="1"/>
</dbReference>
<evidence type="ECO:0000256" key="22">
    <source>
        <dbReference type="ARBA" id="ARBA00033117"/>
    </source>
</evidence>
<evidence type="ECO:0000259" key="33">
    <source>
        <dbReference type="PROSITE" id="PS51004"/>
    </source>
</evidence>
<dbReference type="FunFam" id="1.10.510.10:FF:000093">
    <property type="entry name" value="Hepatocyte growth factor receptor"/>
    <property type="match status" value="1"/>
</dbReference>
<keyword evidence="14 30" id="KW-1133">Transmembrane helix</keyword>
<dbReference type="SUPFAM" id="SSF56112">
    <property type="entry name" value="Protein kinase-like (PK-like)"/>
    <property type="match status" value="1"/>
</dbReference>
<keyword evidence="16" id="KW-0829">Tyrosine-protein kinase</keyword>
<evidence type="ECO:0000256" key="7">
    <source>
        <dbReference type="ARBA" id="ARBA00022692"/>
    </source>
</evidence>
<dbReference type="InterPro" id="IPR000719">
    <property type="entry name" value="Prot_kinase_dom"/>
</dbReference>
<evidence type="ECO:0000256" key="14">
    <source>
        <dbReference type="ARBA" id="ARBA00022989"/>
    </source>
</evidence>
<evidence type="ECO:0000256" key="5">
    <source>
        <dbReference type="ARBA" id="ARBA00022553"/>
    </source>
</evidence>
<dbReference type="Gene3D" id="1.10.510.10">
    <property type="entry name" value="Transferase(Phosphotransferase) domain 1"/>
    <property type="match status" value="1"/>
</dbReference>
<comment type="caution">
    <text evidence="28">Lacks conserved residue(s) required for the propagation of feature annotation.</text>
</comment>
<feature type="modified residue" description="Phosphotyrosine; by autocatalysis" evidence="27">
    <location>
        <position position="1233"/>
    </location>
</feature>
<evidence type="ECO:0000256" key="24">
    <source>
        <dbReference type="PIRSR" id="PIRSR000617-1"/>
    </source>
</evidence>
<reference evidence="34" key="3">
    <citation type="submission" date="2025-09" db="UniProtKB">
        <authorList>
            <consortium name="Ensembl"/>
        </authorList>
    </citation>
    <scope>IDENTIFICATION</scope>
</reference>
<feature type="binding site" evidence="25 29">
    <location>
        <position position="1109"/>
    </location>
    <ligand>
        <name>ATP</name>
        <dbReference type="ChEBI" id="CHEBI:30616"/>
    </ligand>
</feature>
<dbReference type="Proteomes" id="UP000694620">
    <property type="component" value="Chromosome 1"/>
</dbReference>
<dbReference type="InterPro" id="IPR014756">
    <property type="entry name" value="Ig_E-set"/>
</dbReference>
<sequence>MIWHLIKITLFWMALWGMVQKSMQDCEKAVKLSEMNLTVKYKLPSFVADTPIQNIVFFKGHIYVAAVNKIYTLKEDLELLSEYKTGPVLECSDCSPCEQCKPNANSSLHSCKDNVNVALIVETYYDDEIFSCGSVNGGVCQRHVLESDSPEDLGNETKCMYSPRIDEECCGCPDCIASPSGTKVLSVESNGLVQFFVGSTIAPSYSHDLQHSISVRQMKETQDGFRFFSDQSYMDIIPELRNSYPIKYIYTFQSDSYVYFLTVQKESYDSPLYQTRIVRICSSDPELRSYVEMPLVCILTEKRRKRSTKTEMFNILQAAHVSKPGAALAAELGISVDQDVLFGVFAQSKPGSFVPSNKSAVCALPIKAVNNFINDMIHKCYTKLPYHFNGSDKKSCYNTTSPDDISCHGKHGEGYRLEVKTAMQRLDLFLGQFSNVLLTSITVFTQGELTVANLGTSEGRIMQVVISRSRQRPPHVNFQLDTWPVSPEVALESASSQNGFALFITGNKVTKVPLAGPGCFQYKSCSSCLLAPLFMQCGWCSNHCSREKDCEGGKWTHDSCSPTIYQISPSIAPLGGGTKLTICGWDFGFNKTRMFDSRQVAVDIGGVSCKLDSRGSSSNRLLCTLGSINKTHLSAVTTVYSGKHYTKKEGFSYLNPKIKDIFPKYGLKSGGTLLTITGENLDIGSSREITIGNAQCHLESISSTILKCVTPAQEVPSAYPVRVKIDFTVLEAAVPFTYNEDPIFTVLQPSRSFISGGITVAAHGFNLNLVHLPQMVVTVPVSGMEFQEKCIPGDEKVIYCTTPSLKHLKLEPPLPTKVSFIMDGYSSRHFDFLYVEDPQFEKFENLKVISKGNKNILEIKVAGVDFEAIQGEVLKVSNRTCENIHLVGNTIVCTLPTGLLAVNNELEIEWKQAVSSVVLGKVFLAKEQDYTSLVAGVVSVTVLILFLIAIFIWMKKKKRIEDFDEGMVWFHGRPNIQNLDMLANARNVSPTNEMVSHESVDYRTTLLEDQSQSLSQTESCRPPQYARTDLSPVLSSGDTDLATPLLPSSVHIDISSLNPELLKEVQHVVIARDDLLLHINEVIGRGHFGCVFHGTLLDKDGTKIHCAVKSLNRITDIEEVAQFLKEGIIMKDFSHLNVLSLLGICLPSEGSPLVVLPYMKHGDLRNFIRDDNHNPTVKDLIGFGLQVAKGMEYLASKKFVHRDLAARNCMLDEKYIVKVADFGLARDVYDKEYYSVHNKSGVKLPVKWMALESLQTHKFTTKSDVWSFGVLLWELMTRGAPPYSDVNSFDITVFLMQGRRLLQPEFCPDSLYSVMIECWHPRPEQRPSFSELVSRISSIFSSFIGEHYILLNTTYVNIDRLAPYPPLISSYCD</sequence>